<evidence type="ECO:0000256" key="1">
    <source>
        <dbReference type="ARBA" id="ARBA00004141"/>
    </source>
</evidence>
<evidence type="ECO:0000256" key="5">
    <source>
        <dbReference type="ARBA" id="ARBA00022989"/>
    </source>
</evidence>
<sequence length="197" mass="22251">MRLLKSQLLNLSSCLAQSDLERFLEKVLVADRYGVSVLSNASSKTNWDFASSFFFASTLITTVGYGHTTPVSDGGKAFAIFFAVLGVPLTMLVLTVIAQRLMVLVTYRPIRYCQHRLGYTERQVTRVHFLILLLLVLICFFLIPSAIFSTIERSWSFLDAFYFCFISLTTIGLGDYVPGEQDKQTQRPLYKLSVTCE</sequence>
<dbReference type="InterPro" id="IPR001779">
    <property type="entry name" value="2pore_dom_K_chnl_TWIK1"/>
</dbReference>
<feature type="transmembrane region" description="Helical" evidence="10">
    <location>
        <begin position="78"/>
        <end position="107"/>
    </location>
</feature>
<dbReference type="InterPro" id="IPR013099">
    <property type="entry name" value="K_chnl_dom"/>
</dbReference>
<dbReference type="EMBL" id="BFAA01014440">
    <property type="protein sequence ID" value="GCB78551.1"/>
    <property type="molecule type" value="Genomic_DNA"/>
</dbReference>
<dbReference type="GO" id="GO:0015271">
    <property type="term" value="F:outward rectifier potassium channel activity"/>
    <property type="evidence" value="ECO:0007669"/>
    <property type="project" value="TreeGrafter"/>
</dbReference>
<gene>
    <name evidence="12" type="ORF">scyTo_0019428</name>
</gene>
<feature type="transmembrane region" description="Helical" evidence="10">
    <location>
        <begin position="127"/>
        <end position="148"/>
    </location>
</feature>
<dbReference type="AlphaFoldDB" id="A0A401PZK4"/>
<dbReference type="PRINTS" id="PR01586">
    <property type="entry name" value="TWIKCHANNEL"/>
</dbReference>
<keyword evidence="6 9" id="KW-0406">Ion transport</keyword>
<feature type="domain" description="Potassium channel" evidence="11">
    <location>
        <begin position="137"/>
        <end position="181"/>
    </location>
</feature>
<dbReference type="GO" id="GO:0022841">
    <property type="term" value="F:potassium ion leak channel activity"/>
    <property type="evidence" value="ECO:0007669"/>
    <property type="project" value="TreeGrafter"/>
</dbReference>
<dbReference type="PRINTS" id="PR01096">
    <property type="entry name" value="TWIK1CHANNEL"/>
</dbReference>
<proteinExistence type="inferred from homology"/>
<dbReference type="Pfam" id="PF07885">
    <property type="entry name" value="Ion_trans_2"/>
    <property type="match status" value="2"/>
</dbReference>
<organism evidence="12 13">
    <name type="scientific">Scyliorhinus torazame</name>
    <name type="common">Cloudy catshark</name>
    <name type="synonym">Catulus torazame</name>
    <dbReference type="NCBI Taxonomy" id="75743"/>
    <lineage>
        <taxon>Eukaryota</taxon>
        <taxon>Metazoa</taxon>
        <taxon>Chordata</taxon>
        <taxon>Craniata</taxon>
        <taxon>Vertebrata</taxon>
        <taxon>Chondrichthyes</taxon>
        <taxon>Elasmobranchii</taxon>
        <taxon>Galeomorphii</taxon>
        <taxon>Galeoidea</taxon>
        <taxon>Carcharhiniformes</taxon>
        <taxon>Scyliorhinidae</taxon>
        <taxon>Scyliorhinus</taxon>
    </lineage>
</organism>
<feature type="domain" description="Potassium channel" evidence="11">
    <location>
        <begin position="44"/>
        <end position="102"/>
    </location>
</feature>
<dbReference type="OrthoDB" id="297496at2759"/>
<feature type="transmembrane region" description="Helical" evidence="10">
    <location>
        <begin position="47"/>
        <end position="66"/>
    </location>
</feature>
<evidence type="ECO:0000256" key="8">
    <source>
        <dbReference type="ARBA" id="ARBA00023303"/>
    </source>
</evidence>
<dbReference type="PANTHER" id="PTHR11003:SF28">
    <property type="entry name" value="POTASSIUM CHANNEL SUBFAMILY K MEMBER 6"/>
    <property type="match status" value="1"/>
</dbReference>
<dbReference type="GO" id="GO:0030322">
    <property type="term" value="P:stabilization of membrane potential"/>
    <property type="evidence" value="ECO:0007669"/>
    <property type="project" value="TreeGrafter"/>
</dbReference>
<keyword evidence="7 10" id="KW-0472">Membrane</keyword>
<dbReference type="OMA" id="PWEIREM"/>
<protein>
    <recommendedName>
        <fullName evidence="11">Potassium channel domain-containing protein</fullName>
    </recommendedName>
</protein>
<evidence type="ECO:0000256" key="6">
    <source>
        <dbReference type="ARBA" id="ARBA00023065"/>
    </source>
</evidence>
<comment type="subcellular location">
    <subcellularLocation>
        <location evidence="1">Membrane</location>
        <topology evidence="1">Multi-pass membrane protein</topology>
    </subcellularLocation>
</comment>
<keyword evidence="3 9" id="KW-0812">Transmembrane</keyword>
<keyword evidence="5 10" id="KW-1133">Transmembrane helix</keyword>
<evidence type="ECO:0000256" key="2">
    <source>
        <dbReference type="ARBA" id="ARBA00022448"/>
    </source>
</evidence>
<evidence type="ECO:0000256" key="10">
    <source>
        <dbReference type="SAM" id="Phobius"/>
    </source>
</evidence>
<dbReference type="GO" id="GO:0005886">
    <property type="term" value="C:plasma membrane"/>
    <property type="evidence" value="ECO:0007669"/>
    <property type="project" value="TreeGrafter"/>
</dbReference>
<evidence type="ECO:0000256" key="3">
    <source>
        <dbReference type="ARBA" id="ARBA00022692"/>
    </source>
</evidence>
<dbReference type="Proteomes" id="UP000288216">
    <property type="component" value="Unassembled WGS sequence"/>
</dbReference>
<accession>A0A401PZK4</accession>
<evidence type="ECO:0000256" key="4">
    <source>
        <dbReference type="ARBA" id="ARBA00022958"/>
    </source>
</evidence>
<comment type="caution">
    <text evidence="12">The sequence shown here is derived from an EMBL/GenBank/DDBJ whole genome shotgun (WGS) entry which is preliminary data.</text>
</comment>
<evidence type="ECO:0000259" key="11">
    <source>
        <dbReference type="Pfam" id="PF07885"/>
    </source>
</evidence>
<feature type="transmembrane region" description="Helical" evidence="10">
    <location>
        <begin position="160"/>
        <end position="177"/>
    </location>
</feature>
<keyword evidence="2 9" id="KW-0813">Transport</keyword>
<reference evidence="12 13" key="1">
    <citation type="journal article" date="2018" name="Nat. Ecol. Evol.">
        <title>Shark genomes provide insights into elasmobranch evolution and the origin of vertebrates.</title>
        <authorList>
            <person name="Hara Y"/>
            <person name="Yamaguchi K"/>
            <person name="Onimaru K"/>
            <person name="Kadota M"/>
            <person name="Koyanagi M"/>
            <person name="Keeley SD"/>
            <person name="Tatsumi K"/>
            <person name="Tanaka K"/>
            <person name="Motone F"/>
            <person name="Kageyama Y"/>
            <person name="Nozu R"/>
            <person name="Adachi N"/>
            <person name="Nishimura O"/>
            <person name="Nakagawa R"/>
            <person name="Tanegashima C"/>
            <person name="Kiyatake I"/>
            <person name="Matsumoto R"/>
            <person name="Murakumo K"/>
            <person name="Nishida K"/>
            <person name="Terakita A"/>
            <person name="Kuratani S"/>
            <person name="Sato K"/>
            <person name="Hyodo S Kuraku.S."/>
        </authorList>
    </citation>
    <scope>NUCLEOTIDE SEQUENCE [LARGE SCALE GENOMIC DNA]</scope>
</reference>
<dbReference type="STRING" id="75743.A0A401PZK4"/>
<name>A0A401PZK4_SCYTO</name>
<dbReference type="PANTHER" id="PTHR11003">
    <property type="entry name" value="POTASSIUM CHANNEL, SUBFAMILY K"/>
    <property type="match status" value="1"/>
</dbReference>
<dbReference type="Gene3D" id="1.10.287.70">
    <property type="match status" value="1"/>
</dbReference>
<keyword evidence="13" id="KW-1185">Reference proteome</keyword>
<dbReference type="InterPro" id="IPR005408">
    <property type="entry name" value="2pore_dom_K_chnl_TWIK"/>
</dbReference>
<dbReference type="SUPFAM" id="SSF81324">
    <property type="entry name" value="Voltage-gated potassium channels"/>
    <property type="match status" value="2"/>
</dbReference>
<keyword evidence="4" id="KW-0630">Potassium</keyword>
<comment type="similarity">
    <text evidence="9">Belongs to the two pore domain potassium channel (TC 1.A.1.8) family.</text>
</comment>
<evidence type="ECO:0000256" key="9">
    <source>
        <dbReference type="RuleBase" id="RU003857"/>
    </source>
</evidence>
<evidence type="ECO:0000313" key="13">
    <source>
        <dbReference type="Proteomes" id="UP000288216"/>
    </source>
</evidence>
<evidence type="ECO:0000313" key="12">
    <source>
        <dbReference type="EMBL" id="GCB78551.1"/>
    </source>
</evidence>
<dbReference type="PRINTS" id="PR01333">
    <property type="entry name" value="2POREKCHANEL"/>
</dbReference>
<keyword evidence="8 9" id="KW-0407">Ion channel</keyword>
<evidence type="ECO:0000256" key="7">
    <source>
        <dbReference type="ARBA" id="ARBA00023136"/>
    </source>
</evidence>
<dbReference type="InterPro" id="IPR003280">
    <property type="entry name" value="2pore_dom_K_chnl"/>
</dbReference>